<dbReference type="PROSITE" id="PS50158">
    <property type="entry name" value="ZF_CCHC"/>
    <property type="match status" value="1"/>
</dbReference>
<organism evidence="4 5">
    <name type="scientific">Golovinomyces cichoracearum</name>
    <dbReference type="NCBI Taxonomy" id="62708"/>
    <lineage>
        <taxon>Eukaryota</taxon>
        <taxon>Fungi</taxon>
        <taxon>Dikarya</taxon>
        <taxon>Ascomycota</taxon>
        <taxon>Pezizomycotina</taxon>
        <taxon>Leotiomycetes</taxon>
        <taxon>Erysiphales</taxon>
        <taxon>Erysiphaceae</taxon>
        <taxon>Golovinomyces</taxon>
    </lineage>
</organism>
<dbReference type="GO" id="GO:0003676">
    <property type="term" value="F:nucleic acid binding"/>
    <property type="evidence" value="ECO:0007669"/>
    <property type="project" value="InterPro"/>
</dbReference>
<keyword evidence="1" id="KW-0863">Zinc-finger</keyword>
<gene>
    <name evidence="4" type="ORF">GcC1_180051</name>
</gene>
<comment type="caution">
    <text evidence="4">The sequence shown here is derived from an EMBL/GenBank/DDBJ whole genome shotgun (WGS) entry which is preliminary data.</text>
</comment>
<evidence type="ECO:0000256" key="1">
    <source>
        <dbReference type="PROSITE-ProRule" id="PRU00047"/>
    </source>
</evidence>
<feature type="region of interest" description="Disordered" evidence="2">
    <location>
        <begin position="1"/>
        <end position="51"/>
    </location>
</feature>
<keyword evidence="1" id="KW-0862">Zinc</keyword>
<dbReference type="Proteomes" id="UP000285405">
    <property type="component" value="Unassembled WGS sequence"/>
</dbReference>
<protein>
    <recommendedName>
        <fullName evidence="3">CCHC-type domain-containing protein</fullName>
    </recommendedName>
</protein>
<evidence type="ECO:0000256" key="2">
    <source>
        <dbReference type="SAM" id="MobiDB-lite"/>
    </source>
</evidence>
<dbReference type="InterPro" id="IPR001878">
    <property type="entry name" value="Znf_CCHC"/>
</dbReference>
<accession>A0A420HMV0</accession>
<dbReference type="SUPFAM" id="SSF57756">
    <property type="entry name" value="Retrovirus zinc finger-like domains"/>
    <property type="match status" value="1"/>
</dbReference>
<evidence type="ECO:0000313" key="4">
    <source>
        <dbReference type="EMBL" id="RKF58768.1"/>
    </source>
</evidence>
<dbReference type="OrthoDB" id="10468358at2759"/>
<feature type="compositionally biased region" description="Low complexity" evidence="2">
    <location>
        <begin position="18"/>
        <end position="27"/>
    </location>
</feature>
<sequence length="154" mass="17432">KTQPQDLPPNCYAYKHNSSSAGPSSYQGPPPPQNCNNHNRSATRRELPNYGKIRPQSQIALNRNSSTNPVVNGSKNFTSECTRCGQLGHYSRSCKNLGLQPWEQDILKQLAFPHESNSSTLTVQTIHDLEYNRSRDYYFAGLLLEEFHISRLPL</sequence>
<dbReference type="SMART" id="SM00343">
    <property type="entry name" value="ZnF_C2HC"/>
    <property type="match status" value="1"/>
</dbReference>
<evidence type="ECO:0000259" key="3">
    <source>
        <dbReference type="PROSITE" id="PS50158"/>
    </source>
</evidence>
<keyword evidence="1" id="KW-0479">Metal-binding</keyword>
<proteinExistence type="predicted"/>
<name>A0A420HMV0_9PEZI</name>
<dbReference type="EMBL" id="MCBR01018090">
    <property type="protein sequence ID" value="RKF58768.1"/>
    <property type="molecule type" value="Genomic_DNA"/>
</dbReference>
<reference evidence="4 5" key="1">
    <citation type="journal article" date="2018" name="BMC Genomics">
        <title>Comparative genome analyses reveal sequence features reflecting distinct modes of host-adaptation between dicot and monocot powdery mildew.</title>
        <authorList>
            <person name="Wu Y."/>
            <person name="Ma X."/>
            <person name="Pan Z."/>
            <person name="Kale S.D."/>
            <person name="Song Y."/>
            <person name="King H."/>
            <person name="Zhang Q."/>
            <person name="Presley C."/>
            <person name="Deng X."/>
            <person name="Wei C.I."/>
            <person name="Xiao S."/>
        </authorList>
    </citation>
    <scope>NUCLEOTIDE SEQUENCE [LARGE SCALE GENOMIC DNA]</scope>
    <source>
        <strain evidence="4">UCSC1</strain>
    </source>
</reference>
<dbReference type="GO" id="GO:0008270">
    <property type="term" value="F:zinc ion binding"/>
    <property type="evidence" value="ECO:0007669"/>
    <property type="project" value="UniProtKB-KW"/>
</dbReference>
<dbReference type="Pfam" id="PF00098">
    <property type="entry name" value="zf-CCHC"/>
    <property type="match status" value="1"/>
</dbReference>
<evidence type="ECO:0000313" key="5">
    <source>
        <dbReference type="Proteomes" id="UP000285405"/>
    </source>
</evidence>
<dbReference type="AlphaFoldDB" id="A0A420HMV0"/>
<dbReference type="InterPro" id="IPR036875">
    <property type="entry name" value="Znf_CCHC_sf"/>
</dbReference>
<feature type="non-terminal residue" evidence="4">
    <location>
        <position position="1"/>
    </location>
</feature>
<feature type="domain" description="CCHC-type" evidence="3">
    <location>
        <begin position="81"/>
        <end position="96"/>
    </location>
</feature>